<evidence type="ECO:0000313" key="1">
    <source>
        <dbReference type="EMBL" id="MBS3681223.1"/>
    </source>
</evidence>
<evidence type="ECO:0008006" key="3">
    <source>
        <dbReference type="Google" id="ProtNLM"/>
    </source>
</evidence>
<dbReference type="InterPro" id="IPR043148">
    <property type="entry name" value="TagF_C"/>
</dbReference>
<organism evidence="1 2">
    <name type="scientific">Ornithinibacillus massiliensis</name>
    <dbReference type="NCBI Taxonomy" id="1944633"/>
    <lineage>
        <taxon>Bacteria</taxon>
        <taxon>Bacillati</taxon>
        <taxon>Bacillota</taxon>
        <taxon>Bacilli</taxon>
        <taxon>Bacillales</taxon>
        <taxon>Bacillaceae</taxon>
        <taxon>Ornithinibacillus</taxon>
    </lineage>
</organism>
<dbReference type="SUPFAM" id="SSF53756">
    <property type="entry name" value="UDP-Glycosyltransferase/glycogen phosphorylase"/>
    <property type="match status" value="1"/>
</dbReference>
<dbReference type="InterPro" id="IPR030906">
    <property type="entry name" value="Surf_polysacc"/>
</dbReference>
<proteinExistence type="predicted"/>
<sequence length="412" mass="48396">MRRFKSWLYLPIEVKVRELDAKMLLVYQAARKGYLVVIGDHYMVENASDQLPKGIFFSKGYPHGFRRRVITRASQNGHRIIELDEEGLLFQKERYTQDRMKKDMLQLVMKELCWGKYQYDVISKAYPDLASKCHIVGSPRFDLLTPRYQQLYEPDARVLQKQYGEFILINTRFSQYNTPRGKIDSPHFKTIKQLYYYFIALVKELSGRFPEETIIIRPHPGENIQSYREVFSTEKNVRVVHEGNIIKWLLAAKVIIHNGCTSAIEGYYLNKPIISYLPVKATFKEIPNQLGKRVETVTGVCKAIEELNKESYKTFIQKQMEHYCRWQKNEYAYDLIIEHFNEIAIPARDISSSGSKLTIDRGVLTKQIRKRNFSLTEQEVREYFNKLDKIENVKSNLDIEPIGKNLLKIKAL</sequence>
<reference evidence="1 2" key="1">
    <citation type="submission" date="2021-05" db="EMBL/GenBank/DDBJ databases">
        <title>Ornithinibacillus massiliensis sp. nov.</title>
        <authorList>
            <person name="Iwaza R."/>
            <person name="Lagier J.-C."/>
            <person name="Raoult D."/>
        </authorList>
    </citation>
    <scope>NUCLEOTIDE SEQUENCE [LARGE SCALE GENOMIC DNA]</scope>
    <source>
        <strain evidence="1 2">Marseille-P3601</strain>
    </source>
</reference>
<evidence type="ECO:0000313" key="2">
    <source>
        <dbReference type="Proteomes" id="UP000681870"/>
    </source>
</evidence>
<keyword evidence="2" id="KW-1185">Reference proteome</keyword>
<dbReference type="NCBIfam" id="TIGR04396">
    <property type="entry name" value="surf_polysacc"/>
    <property type="match status" value="1"/>
</dbReference>
<dbReference type="RefSeq" id="WP_211742195.1">
    <property type="nucleotide sequence ID" value="NZ_JAGXBY010000004.1"/>
</dbReference>
<dbReference type="Proteomes" id="UP000681870">
    <property type="component" value="Unassembled WGS sequence"/>
</dbReference>
<accession>A0ABS5MGM2</accession>
<protein>
    <recommendedName>
        <fullName evidence="3">Surface carbohydrate biosynthesis protein</fullName>
    </recommendedName>
</protein>
<dbReference type="Gene3D" id="3.40.50.12580">
    <property type="match status" value="1"/>
</dbReference>
<gene>
    <name evidence="1" type="ORF">KGF86_13525</name>
</gene>
<comment type="caution">
    <text evidence="1">The sequence shown here is derived from an EMBL/GenBank/DDBJ whole genome shotgun (WGS) entry which is preliminary data.</text>
</comment>
<name>A0ABS5MGM2_9BACI</name>
<dbReference type="EMBL" id="JAGXBY010000004">
    <property type="protein sequence ID" value="MBS3681223.1"/>
    <property type="molecule type" value="Genomic_DNA"/>
</dbReference>